<feature type="compositionally biased region" description="Polar residues" evidence="1">
    <location>
        <begin position="385"/>
        <end position="397"/>
    </location>
</feature>
<feature type="compositionally biased region" description="Basic and acidic residues" evidence="1">
    <location>
        <begin position="851"/>
        <end position="867"/>
    </location>
</feature>
<evidence type="ECO:0000313" key="4">
    <source>
        <dbReference type="Proteomes" id="UP000038830"/>
    </source>
</evidence>
<feature type="compositionally biased region" description="Basic and acidic residues" evidence="1">
    <location>
        <begin position="658"/>
        <end position="667"/>
    </location>
</feature>
<feature type="compositionally biased region" description="Polar residues" evidence="1">
    <location>
        <begin position="868"/>
        <end position="878"/>
    </location>
</feature>
<dbReference type="GO" id="GO:0030866">
    <property type="term" value="P:cortical actin cytoskeleton organization"/>
    <property type="evidence" value="ECO:0007669"/>
    <property type="project" value="TreeGrafter"/>
</dbReference>
<accession>A0A0H5C272</accession>
<evidence type="ECO:0000313" key="3">
    <source>
        <dbReference type="EMBL" id="CEP21903.1"/>
    </source>
</evidence>
<feature type="compositionally biased region" description="Polar residues" evidence="1">
    <location>
        <begin position="933"/>
        <end position="942"/>
    </location>
</feature>
<feature type="transmembrane region" description="Helical" evidence="2">
    <location>
        <begin position="111"/>
        <end position="134"/>
    </location>
</feature>
<sequence>MRWPYFISLVALLGAGLLLFFNILCGSTTATPINKWYWLEAGTESIPGAHPVTRWTSYNSCGVSNGHNVDCTDSSPAYPMSPASNFDTTEGVPKGLQSRKGTTYYLSKTGWAFLLIGLLFTLLALIPNLFSVCLPSMRLLTGTLEVFTILALLFIALSASLLTAGYVKARNSFRDAGHSTSLGRTMLAFIWTSVFLLAVASLVNIFGIFTRNKMTDREKKYTDNYDITSSNHTYGNDYSGEKPKKKTFGFLRGGNHGQEVVDNVGYTGSEPVDQLHNTRTVGGDAPPYSSGQLRGTESSANTNLATGTVVAGDSAAGLAHHQQSQTGAIEGQHSGTGSSSTAKAPPGDLYNSGATTAQKLVDSAMDTSAVIGATTGGVIGGTQRGVHTTSSRSQYSNLDEPELEEFKRSQAREATDAFEATATTGATGIAGSTGAYGTGRGTAYDTSYNTADISKDKNITYVGTGENLEDWRQSKTTGDPSPSTSGGQYETTGVHGGQGLNQQKTVGVKQTFDSRSSPDQSKENNLDDEANRAKLQKAHDLGVNAGAYAAGKKAGLQHVKQQHQQTSLGGSDGNDHSQEVGIPAHSTGATVTQGQHTQSSQTPKNSSHSKTGINEHLDEVYEQSYKEGAYAAGIKAGQEAKRDKFSSSDASKSVSGTHSKDKTDEKLQKVYDEHYKAGAYVSGLKSGHQEALNAGDVSHVPVEKSYSAPGKGASGGAGTGAGAGVGGAFLATGKESDQRKGRTSDTQAYEPSEQARDNIKANQSSGGQTLAYHGGDEQHITAGESDATFTDAFGSKKRDVSGGENSSEKKGSGKGILATAAGMLGLGGGATTSGSTEDAGPGATLSGANAEKVEKAKAYDSSHHESKSTTLPVQQQGSRHVAQTGVPDNSAKSAAQAATTSSMGHYVEPAEGPASRVEDTYNSAHIGSKSRGNDFTTTSGYTPTEYYERKTGHGVDSSDVDPQTWNSGDRITETGAFTSSTGRDASSYTVNPSSWKHTKDTTKTADEFDDNHDTHRSHQHSGAKHGHTQDSQRDVASPGTGGAVDAAVAAGYKSRGGVDESHSTSKPSTITTKEARDKDLGTGGMAAVKGKSGGDTSTASSSDISGKGHGKSKSTDYDRVGEQSGVDKSYRTAPDTSAIKPVVDLTRNRNPIAEGIASANLDKPADIHASHAAYESNTAQKLRGDDVKPSSTPGAPVGLHSQPNREDDSYSSSSRGGDLMSKSQAIGDSASSTYDSEGGDFQEVTSTPRYTTATKAHANRATLDPRSEPRAVEEANREAAEAQHETSFVKQVINSAKNVI</sequence>
<name>A0A0H5C272_CYBJN</name>
<evidence type="ECO:0000256" key="2">
    <source>
        <dbReference type="SAM" id="Phobius"/>
    </source>
</evidence>
<feature type="transmembrane region" description="Helical" evidence="2">
    <location>
        <begin position="146"/>
        <end position="167"/>
    </location>
</feature>
<reference evidence="4" key="1">
    <citation type="journal article" date="2015" name="J. Biotechnol.">
        <title>The structure of the Cyberlindnera jadinii genome and its relation to Candida utilis analyzed by the occurrence of single nucleotide polymorphisms.</title>
        <authorList>
            <person name="Rupp O."/>
            <person name="Brinkrolf K."/>
            <person name="Buerth C."/>
            <person name="Kunigo M."/>
            <person name="Schneider J."/>
            <person name="Jaenicke S."/>
            <person name="Goesmann A."/>
            <person name="Puehler A."/>
            <person name="Jaeger K.-E."/>
            <person name="Ernst J.F."/>
        </authorList>
    </citation>
    <scope>NUCLEOTIDE SEQUENCE [LARGE SCALE GENOMIC DNA]</scope>
    <source>
        <strain evidence="4">ATCC 18201 / CBS 1600 / BCRC 20928 / JCM 3617 / NBRC 0987 / NRRL Y-1542</strain>
    </source>
</reference>
<feature type="compositionally biased region" description="Low complexity" evidence="1">
    <location>
        <begin position="1094"/>
        <end position="1105"/>
    </location>
</feature>
<dbReference type="Pfam" id="PF06687">
    <property type="entry name" value="SUR7"/>
    <property type="match status" value="1"/>
</dbReference>
<feature type="region of interest" description="Disordered" evidence="1">
    <location>
        <begin position="554"/>
        <end position="611"/>
    </location>
</feature>
<feature type="compositionally biased region" description="Polar residues" evidence="1">
    <location>
        <begin position="587"/>
        <end position="611"/>
    </location>
</feature>
<feature type="region of interest" description="Disordered" evidence="1">
    <location>
        <begin position="382"/>
        <end position="402"/>
    </location>
</feature>
<dbReference type="InterPro" id="IPR009571">
    <property type="entry name" value="SUR7/Rim9-like_fungi"/>
</dbReference>
<feature type="region of interest" description="Disordered" evidence="1">
    <location>
        <begin position="733"/>
        <end position="773"/>
    </location>
</feature>
<organism evidence="3 4">
    <name type="scientific">Cyberlindnera jadinii (strain ATCC 18201 / CBS 1600 / BCRC 20928 / JCM 3617 / NBRC 0987 / NRRL Y-1542)</name>
    <name type="common">Torula yeast</name>
    <name type="synonym">Candida utilis</name>
    <dbReference type="NCBI Taxonomy" id="983966"/>
    <lineage>
        <taxon>Eukaryota</taxon>
        <taxon>Fungi</taxon>
        <taxon>Dikarya</taxon>
        <taxon>Ascomycota</taxon>
        <taxon>Saccharomycotina</taxon>
        <taxon>Saccharomycetes</taxon>
        <taxon>Phaffomycetales</taxon>
        <taxon>Phaffomycetaceae</taxon>
        <taxon>Cyberlindnera</taxon>
    </lineage>
</organism>
<evidence type="ECO:0000256" key="1">
    <source>
        <dbReference type="SAM" id="MobiDB-lite"/>
    </source>
</evidence>
<protein>
    <recommendedName>
        <fullName evidence="5">SUR7 protein</fullName>
    </recommendedName>
</protein>
<feature type="region of interest" description="Disordered" evidence="1">
    <location>
        <begin position="640"/>
        <end position="667"/>
    </location>
</feature>
<feature type="compositionally biased region" description="Basic and acidic residues" evidence="1">
    <location>
        <begin position="794"/>
        <end position="811"/>
    </location>
</feature>
<feature type="compositionally biased region" description="Basic and acidic residues" evidence="1">
    <location>
        <begin position="1263"/>
        <end position="1284"/>
    </location>
</feature>
<keyword evidence="2" id="KW-0472">Membrane</keyword>
<keyword evidence="2" id="KW-1133">Transmembrane helix</keyword>
<feature type="region of interest" description="Disordered" evidence="1">
    <location>
        <begin position="466"/>
        <end position="526"/>
    </location>
</feature>
<feature type="region of interest" description="Disordered" evidence="1">
    <location>
        <begin position="794"/>
        <end position="814"/>
    </location>
</feature>
<feature type="compositionally biased region" description="Polar residues" evidence="1">
    <location>
        <begin position="1243"/>
        <end position="1254"/>
    </location>
</feature>
<dbReference type="GO" id="GO:0032185">
    <property type="term" value="P:septin cytoskeleton organization"/>
    <property type="evidence" value="ECO:0007669"/>
    <property type="project" value="TreeGrafter"/>
</dbReference>
<feature type="compositionally biased region" description="Basic and acidic residues" evidence="1">
    <location>
        <begin position="997"/>
        <end position="1016"/>
    </location>
</feature>
<dbReference type="GO" id="GO:0005886">
    <property type="term" value="C:plasma membrane"/>
    <property type="evidence" value="ECO:0007669"/>
    <property type="project" value="InterPro"/>
</dbReference>
<dbReference type="Gene3D" id="1.20.140.150">
    <property type="match status" value="1"/>
</dbReference>
<feature type="compositionally biased region" description="Polar residues" evidence="1">
    <location>
        <begin position="321"/>
        <end position="342"/>
    </location>
</feature>
<evidence type="ECO:0008006" key="5">
    <source>
        <dbReference type="Google" id="ProtNLM"/>
    </source>
</evidence>
<feature type="region of interest" description="Disordered" evidence="1">
    <location>
        <begin position="263"/>
        <end position="299"/>
    </location>
</feature>
<dbReference type="GO" id="GO:0005938">
    <property type="term" value="C:cell cortex"/>
    <property type="evidence" value="ECO:0007669"/>
    <property type="project" value="TreeGrafter"/>
</dbReference>
<feature type="region of interest" description="Disordered" evidence="1">
    <location>
        <begin position="828"/>
        <end position="1134"/>
    </location>
</feature>
<feature type="region of interest" description="Disordered" evidence="1">
    <location>
        <begin position="316"/>
        <end position="353"/>
    </location>
</feature>
<keyword evidence="2" id="KW-0812">Transmembrane</keyword>
<dbReference type="Proteomes" id="UP000038830">
    <property type="component" value="Unassembled WGS sequence"/>
</dbReference>
<dbReference type="GO" id="GO:0031505">
    <property type="term" value="P:fungal-type cell wall organization"/>
    <property type="evidence" value="ECO:0007669"/>
    <property type="project" value="TreeGrafter"/>
</dbReference>
<dbReference type="PANTHER" id="PTHR36414">
    <property type="entry name" value="PROTEIN SUR7"/>
    <property type="match status" value="1"/>
</dbReference>
<feature type="compositionally biased region" description="Polar residues" evidence="1">
    <location>
        <begin position="474"/>
        <end position="491"/>
    </location>
</feature>
<gene>
    <name evidence="3" type="ORF">BN1211_2118</name>
</gene>
<dbReference type="PANTHER" id="PTHR36414:SF3">
    <property type="entry name" value="SUR7 FAMILY PROTEIN FMP45"/>
    <property type="match status" value="1"/>
</dbReference>
<feature type="compositionally biased region" description="Polar residues" evidence="1">
    <location>
        <begin position="960"/>
        <end position="995"/>
    </location>
</feature>
<feature type="region of interest" description="Disordered" evidence="1">
    <location>
        <begin position="1175"/>
        <end position="1286"/>
    </location>
</feature>
<dbReference type="EMBL" id="CDQK01000002">
    <property type="protein sequence ID" value="CEP21903.1"/>
    <property type="molecule type" value="Genomic_DNA"/>
</dbReference>
<feature type="compositionally biased region" description="Polar residues" evidence="1">
    <location>
        <begin position="289"/>
        <end position="299"/>
    </location>
</feature>
<feature type="compositionally biased region" description="Basic and acidic residues" evidence="1">
    <location>
        <begin position="734"/>
        <end position="743"/>
    </location>
</feature>
<feature type="compositionally biased region" description="Polar residues" evidence="1">
    <location>
        <begin position="1224"/>
        <end position="1235"/>
    </location>
</feature>
<feature type="compositionally biased region" description="Low complexity" evidence="1">
    <location>
        <begin position="1210"/>
        <end position="1223"/>
    </location>
</feature>
<feature type="transmembrane region" description="Helical" evidence="2">
    <location>
        <begin position="187"/>
        <end position="210"/>
    </location>
</feature>
<feature type="compositionally biased region" description="Low complexity" evidence="1">
    <location>
        <begin position="890"/>
        <end position="902"/>
    </location>
</feature>
<feature type="compositionally biased region" description="Basic residues" evidence="1">
    <location>
        <begin position="1017"/>
        <end position="1026"/>
    </location>
</feature>
<proteinExistence type="predicted"/>
<dbReference type="GO" id="GO:0006897">
    <property type="term" value="P:endocytosis"/>
    <property type="evidence" value="ECO:0007669"/>
    <property type="project" value="TreeGrafter"/>
</dbReference>
<dbReference type="GO" id="GO:0045121">
    <property type="term" value="C:membrane raft"/>
    <property type="evidence" value="ECO:0007669"/>
    <property type="project" value="TreeGrafter"/>
</dbReference>